<protein>
    <submittedName>
        <fullName evidence="1">Tail tube protein</fullName>
    </submittedName>
</protein>
<sequence>MGSEQPVAATEPTQYGFSYEYGVDIKISNEWKPIRFISSVNPTVSPKEVDAATYDDNGADHPVRVGETPSLSFYVQMHRLASGKFLPEVEALLAATRPDAVGSLGAVQVRYYDKPVKGKPNPDEAYELIATVSAERASTANSELGGWNFTLNGQGSRIKITNPAPTNPAA</sequence>
<evidence type="ECO:0000313" key="1">
    <source>
        <dbReference type="EMBL" id="DAE05773.1"/>
    </source>
</evidence>
<name>A0A8S5PGN0_9CAUD</name>
<organism evidence="1">
    <name type="scientific">Siphoviridae sp. ctrEg9</name>
    <dbReference type="NCBI Taxonomy" id="2825688"/>
    <lineage>
        <taxon>Viruses</taxon>
        <taxon>Duplodnaviria</taxon>
        <taxon>Heunggongvirae</taxon>
        <taxon>Uroviricota</taxon>
        <taxon>Caudoviricetes</taxon>
    </lineage>
</organism>
<accession>A0A8S5PGN0</accession>
<dbReference type="EMBL" id="BK015417">
    <property type="protein sequence ID" value="DAE05773.1"/>
    <property type="molecule type" value="Genomic_DNA"/>
</dbReference>
<proteinExistence type="predicted"/>
<reference evidence="1" key="1">
    <citation type="journal article" date="2021" name="Proc. Natl. Acad. Sci. U.S.A.">
        <title>A Catalog of Tens of Thousands of Viruses from Human Metagenomes Reveals Hidden Associations with Chronic Diseases.</title>
        <authorList>
            <person name="Tisza M.J."/>
            <person name="Buck C.B."/>
        </authorList>
    </citation>
    <scope>NUCLEOTIDE SEQUENCE</scope>
    <source>
        <strain evidence="1">CtrEg9</strain>
    </source>
</reference>
<dbReference type="NCBIfam" id="NF047353">
    <property type="entry name" value="tube_lmo2291"/>
    <property type="match status" value="1"/>
</dbReference>